<evidence type="ECO:0000259" key="3">
    <source>
        <dbReference type="Pfam" id="PF00294"/>
    </source>
</evidence>
<evidence type="ECO:0000313" key="5">
    <source>
        <dbReference type="Proteomes" id="UP000054683"/>
    </source>
</evidence>
<sequence>MRIRDEVEQPPRDECAAFHAGMHVLRNSNLRALLSTAFIDSLSGISPVSTLICGSLAYDNIMTFQGRFGDHILPDQVHQLNISFLVPTMRRNFGGCAGNIAYALNLLGGDAKIMATLGQADAQLYLDRFDALGLSTEYVRVLPDQHSAQCFITTDLGNNQITAFHPGAMMDSHLNHAGETKGVTLGIVAPDGADGMRQHVEELAAAGVPFVFDPGQGLPILEGVQLRRMIELATYVAVNDYEAKLLSNKTGWSIDEMLSRVEALVITRGEHGAQILHADGIEEIPAVKAQKVVDPTGCGDAFRGGLLYGIENKLGWAKTGRLASLMGALKIEHQGPQTYAPTRAEIGERFEQAFGSAL</sequence>
<gene>
    <name evidence="4" type="ORF">AWB69_00407</name>
</gene>
<dbReference type="PANTHER" id="PTHR10584">
    <property type="entry name" value="SUGAR KINASE"/>
    <property type="match status" value="1"/>
</dbReference>
<dbReference type="EMBL" id="FCOK02000002">
    <property type="protein sequence ID" value="SAL12688.1"/>
    <property type="molecule type" value="Genomic_DNA"/>
</dbReference>
<feature type="domain" description="Carbohydrate kinase PfkB" evidence="3">
    <location>
        <begin position="81"/>
        <end position="342"/>
    </location>
</feature>
<dbReference type="PROSITE" id="PS00583">
    <property type="entry name" value="PFKB_KINASES_1"/>
    <property type="match status" value="1"/>
</dbReference>
<keyword evidence="2 4" id="KW-0418">Kinase</keyword>
<dbReference type="CDD" id="cd01942">
    <property type="entry name" value="ribokinase_group_A"/>
    <property type="match status" value="1"/>
</dbReference>
<evidence type="ECO:0000256" key="2">
    <source>
        <dbReference type="ARBA" id="ARBA00022777"/>
    </source>
</evidence>
<dbReference type="Gene3D" id="3.40.1190.20">
    <property type="match status" value="1"/>
</dbReference>
<dbReference type="Proteomes" id="UP000054683">
    <property type="component" value="Unassembled WGS sequence"/>
</dbReference>
<dbReference type="GO" id="GO:0016301">
    <property type="term" value="F:kinase activity"/>
    <property type="evidence" value="ECO:0007669"/>
    <property type="project" value="UniProtKB-KW"/>
</dbReference>
<organism evidence="4 5">
    <name type="scientific">Caballeronia udeis</name>
    <dbReference type="NCBI Taxonomy" id="1232866"/>
    <lineage>
        <taxon>Bacteria</taxon>
        <taxon>Pseudomonadati</taxon>
        <taxon>Pseudomonadota</taxon>
        <taxon>Betaproteobacteria</taxon>
        <taxon>Burkholderiales</taxon>
        <taxon>Burkholderiaceae</taxon>
        <taxon>Caballeronia</taxon>
    </lineage>
</organism>
<name>A0A158EYR9_9BURK</name>
<dbReference type="SUPFAM" id="SSF53613">
    <property type="entry name" value="Ribokinase-like"/>
    <property type="match status" value="1"/>
</dbReference>
<protein>
    <submittedName>
        <fullName evidence="4">Sugar kinase</fullName>
    </submittedName>
</protein>
<reference evidence="4 5" key="1">
    <citation type="submission" date="2016-01" db="EMBL/GenBank/DDBJ databases">
        <authorList>
            <person name="Oliw E.H."/>
        </authorList>
    </citation>
    <scope>NUCLEOTIDE SEQUENCE [LARGE SCALE GENOMIC DNA]</scope>
    <source>
        <strain evidence="4">LMG 27134</strain>
    </source>
</reference>
<dbReference type="AlphaFoldDB" id="A0A158EYR9"/>
<dbReference type="PANTHER" id="PTHR10584:SF166">
    <property type="entry name" value="RIBOKINASE"/>
    <property type="match status" value="1"/>
</dbReference>
<accession>A0A158EYR9</accession>
<dbReference type="InterPro" id="IPR029056">
    <property type="entry name" value="Ribokinase-like"/>
</dbReference>
<dbReference type="InterPro" id="IPR011611">
    <property type="entry name" value="PfkB_dom"/>
</dbReference>
<keyword evidence="1" id="KW-0808">Transferase</keyword>
<dbReference type="Pfam" id="PF00294">
    <property type="entry name" value="PfkB"/>
    <property type="match status" value="1"/>
</dbReference>
<proteinExistence type="predicted"/>
<dbReference type="InterPro" id="IPR002173">
    <property type="entry name" value="Carboh/pur_kinase_PfkB_CS"/>
</dbReference>
<evidence type="ECO:0000313" key="4">
    <source>
        <dbReference type="EMBL" id="SAL12688.1"/>
    </source>
</evidence>
<evidence type="ECO:0000256" key="1">
    <source>
        <dbReference type="ARBA" id="ARBA00022679"/>
    </source>
</evidence>